<evidence type="ECO:0000313" key="2">
    <source>
        <dbReference type="EMBL" id="VFU44720.1"/>
    </source>
</evidence>
<keyword evidence="1" id="KW-1133">Transmembrane helix</keyword>
<gene>
    <name evidence="2" type="ORF">SVIM_LOCUS276311</name>
</gene>
<dbReference type="AlphaFoldDB" id="A0A6N2LUV6"/>
<proteinExistence type="predicted"/>
<reference evidence="2" key="1">
    <citation type="submission" date="2019-03" db="EMBL/GenBank/DDBJ databases">
        <authorList>
            <person name="Mank J."/>
            <person name="Almeida P."/>
        </authorList>
    </citation>
    <scope>NUCLEOTIDE SEQUENCE</scope>
    <source>
        <strain evidence="2">78183</strain>
    </source>
</reference>
<feature type="transmembrane region" description="Helical" evidence="1">
    <location>
        <begin position="6"/>
        <end position="25"/>
    </location>
</feature>
<organism evidence="2">
    <name type="scientific">Salix viminalis</name>
    <name type="common">Common osier</name>
    <name type="synonym">Basket willow</name>
    <dbReference type="NCBI Taxonomy" id="40686"/>
    <lineage>
        <taxon>Eukaryota</taxon>
        <taxon>Viridiplantae</taxon>
        <taxon>Streptophyta</taxon>
        <taxon>Embryophyta</taxon>
        <taxon>Tracheophyta</taxon>
        <taxon>Spermatophyta</taxon>
        <taxon>Magnoliopsida</taxon>
        <taxon>eudicotyledons</taxon>
        <taxon>Gunneridae</taxon>
        <taxon>Pentapetalae</taxon>
        <taxon>rosids</taxon>
        <taxon>fabids</taxon>
        <taxon>Malpighiales</taxon>
        <taxon>Salicaceae</taxon>
        <taxon>Saliceae</taxon>
        <taxon>Salix</taxon>
    </lineage>
</organism>
<keyword evidence="1" id="KW-0472">Membrane</keyword>
<protein>
    <submittedName>
        <fullName evidence="2">Uncharacterized protein</fullName>
    </submittedName>
</protein>
<name>A0A6N2LUV6_SALVM</name>
<accession>A0A6N2LUV6</accession>
<keyword evidence="1" id="KW-0812">Transmembrane</keyword>
<dbReference type="EMBL" id="CAADRP010001608">
    <property type="protein sequence ID" value="VFU44720.1"/>
    <property type="molecule type" value="Genomic_DNA"/>
</dbReference>
<evidence type="ECO:0000256" key="1">
    <source>
        <dbReference type="SAM" id="Phobius"/>
    </source>
</evidence>
<sequence>MILTSLLFFSTFVFTFGLYIYFWVLNFKINWYLRSPEYGRLVHARSSFITETVNWWALGLICKEKREDRSVS</sequence>